<dbReference type="Proteomes" id="UP000814385">
    <property type="component" value="Unassembled WGS sequence"/>
</dbReference>
<gene>
    <name evidence="1" type="ORF">HOP52_07200</name>
</gene>
<protein>
    <submittedName>
        <fullName evidence="1">Uncharacterized protein</fullName>
    </submittedName>
</protein>
<dbReference type="EMBL" id="JABFUC010000005">
    <property type="protein sequence ID" value="MCG6657547.1"/>
    <property type="molecule type" value="Genomic_DNA"/>
</dbReference>
<sequence length="68" mass="7300">MSESQLEQLCLAWFADNGWEIAHGPDLAPDGDARELLRGEVVQSLGAGLAQGVRTCDDYTAYHPPAVS</sequence>
<comment type="caution">
    <text evidence="1">The sequence shown here is derived from an EMBL/GenBank/DDBJ whole genome shotgun (WGS) entry which is preliminary data.</text>
</comment>
<reference evidence="1 2" key="1">
    <citation type="submission" date="2020-05" db="EMBL/GenBank/DDBJ databases">
        <title>Comparative genomic analysis of denitrifying bacteria from Halomonas genus.</title>
        <authorList>
            <person name="Wang L."/>
            <person name="Shao Z."/>
        </authorList>
    </citation>
    <scope>NUCLEOTIDE SEQUENCE [LARGE SCALE GENOMIC DNA]</scope>
    <source>
        <strain evidence="1 2">A4</strain>
    </source>
</reference>
<name>A0ABS9P8K4_9GAMM</name>
<accession>A0ABS9P8K4</accession>
<proteinExistence type="predicted"/>
<evidence type="ECO:0000313" key="1">
    <source>
        <dbReference type="EMBL" id="MCG6657547.1"/>
    </source>
</evidence>
<keyword evidence="2" id="KW-1185">Reference proteome</keyword>
<evidence type="ECO:0000313" key="2">
    <source>
        <dbReference type="Proteomes" id="UP000814385"/>
    </source>
</evidence>
<organism evidence="1 2">
    <name type="scientific">Billgrantia campisalis</name>
    <dbReference type="NCBI Taxonomy" id="74661"/>
    <lineage>
        <taxon>Bacteria</taxon>
        <taxon>Pseudomonadati</taxon>
        <taxon>Pseudomonadota</taxon>
        <taxon>Gammaproteobacteria</taxon>
        <taxon>Oceanospirillales</taxon>
        <taxon>Halomonadaceae</taxon>
        <taxon>Billgrantia</taxon>
    </lineage>
</organism>